<dbReference type="AlphaFoldDB" id="A0A7J7CJZ0"/>
<dbReference type="Proteomes" id="UP000593562">
    <property type="component" value="Unassembled WGS sequence"/>
</dbReference>
<dbReference type="Gene3D" id="3.30.40.10">
    <property type="entry name" value="Zinc/RING finger domain, C3HC4 (zinc finger)"/>
    <property type="match status" value="1"/>
</dbReference>
<name>A0A7J7CJZ0_TRIWF</name>
<dbReference type="InterPro" id="IPR013083">
    <property type="entry name" value="Znf_RING/FYVE/PHD"/>
</dbReference>
<evidence type="ECO:0000256" key="2">
    <source>
        <dbReference type="ARBA" id="ARBA00023242"/>
    </source>
</evidence>
<dbReference type="GO" id="GO:0005634">
    <property type="term" value="C:nucleus"/>
    <property type="evidence" value="ECO:0007669"/>
    <property type="project" value="UniProtKB-SubCell"/>
</dbReference>
<feature type="region of interest" description="Disordered" evidence="3">
    <location>
        <begin position="208"/>
        <end position="230"/>
    </location>
</feature>
<comment type="caution">
    <text evidence="4">The sequence shown here is derived from an EMBL/GenBank/DDBJ whole genome shotgun (WGS) entry which is preliminary data.</text>
</comment>
<dbReference type="PANTHER" id="PTHR14571:SF9">
    <property type="entry name" value="HISTONE-LYSINE N-METHYLTRANSFERASE SET-26-RELATED"/>
    <property type="match status" value="1"/>
</dbReference>
<protein>
    <submittedName>
        <fullName evidence="4">Uncharacterized protein</fullName>
    </submittedName>
</protein>
<evidence type="ECO:0000256" key="1">
    <source>
        <dbReference type="ARBA" id="ARBA00004123"/>
    </source>
</evidence>
<sequence>MVNCDECRVWVHTRCSRYVKGEDLFTCNKFKSKSNRNDSEEIEFNFQYKEFPCWEEQAPDVKIEQENENLIDKGAGVLFSLSKESMLAAPVASVVGMRGKNKEDARDRKESTKDKKKESTLLEPSVMQSYNHVAVDNGVEEPETKLAVIECSLEGLSSDISLHNASIEAVKEEDKAVTNPSRRRRKFDAEYSEDNEYVKGRSVKELDVRGVESQRDEFPKGKQKARKQRR</sequence>
<evidence type="ECO:0000313" key="5">
    <source>
        <dbReference type="Proteomes" id="UP000593562"/>
    </source>
</evidence>
<organism evidence="4 5">
    <name type="scientific">Tripterygium wilfordii</name>
    <name type="common">Thunder God vine</name>
    <dbReference type="NCBI Taxonomy" id="458696"/>
    <lineage>
        <taxon>Eukaryota</taxon>
        <taxon>Viridiplantae</taxon>
        <taxon>Streptophyta</taxon>
        <taxon>Embryophyta</taxon>
        <taxon>Tracheophyta</taxon>
        <taxon>Spermatophyta</taxon>
        <taxon>Magnoliopsida</taxon>
        <taxon>eudicotyledons</taxon>
        <taxon>Gunneridae</taxon>
        <taxon>Pentapetalae</taxon>
        <taxon>rosids</taxon>
        <taxon>fabids</taxon>
        <taxon>Celastrales</taxon>
        <taxon>Celastraceae</taxon>
        <taxon>Tripterygium</taxon>
    </lineage>
</organism>
<feature type="compositionally biased region" description="Basic and acidic residues" evidence="3">
    <location>
        <begin position="100"/>
        <end position="120"/>
    </location>
</feature>
<dbReference type="InParanoid" id="A0A7J7CJZ0"/>
<keyword evidence="5" id="KW-1185">Reference proteome</keyword>
<comment type="subcellular location">
    <subcellularLocation>
        <location evidence="1">Nucleus</location>
    </subcellularLocation>
</comment>
<feature type="region of interest" description="Disordered" evidence="3">
    <location>
        <begin position="97"/>
        <end position="124"/>
    </location>
</feature>
<dbReference type="EMBL" id="JAAARO010000016">
    <property type="protein sequence ID" value="KAF5734372.1"/>
    <property type="molecule type" value="Genomic_DNA"/>
</dbReference>
<dbReference type="PANTHER" id="PTHR14571">
    <property type="entry name" value="HISTONE-LYSINE N-METHYLTRANSFERASE SET-26-RELATED"/>
    <property type="match status" value="1"/>
</dbReference>
<gene>
    <name evidence="4" type="ORF">HS088_TW16G00821</name>
</gene>
<evidence type="ECO:0000313" key="4">
    <source>
        <dbReference type="EMBL" id="KAF5734372.1"/>
    </source>
</evidence>
<keyword evidence="2" id="KW-0539">Nucleus</keyword>
<feature type="compositionally biased region" description="Basic and acidic residues" evidence="3">
    <location>
        <begin position="208"/>
        <end position="220"/>
    </location>
</feature>
<evidence type="ECO:0000256" key="3">
    <source>
        <dbReference type="SAM" id="MobiDB-lite"/>
    </source>
</evidence>
<reference evidence="4 5" key="1">
    <citation type="journal article" date="2020" name="Nat. Commun.">
        <title>Genome of Tripterygium wilfordii and identification of cytochrome P450 involved in triptolide biosynthesis.</title>
        <authorList>
            <person name="Tu L."/>
            <person name="Su P."/>
            <person name="Zhang Z."/>
            <person name="Gao L."/>
            <person name="Wang J."/>
            <person name="Hu T."/>
            <person name="Zhou J."/>
            <person name="Zhang Y."/>
            <person name="Zhao Y."/>
            <person name="Liu Y."/>
            <person name="Song Y."/>
            <person name="Tong Y."/>
            <person name="Lu Y."/>
            <person name="Yang J."/>
            <person name="Xu C."/>
            <person name="Jia M."/>
            <person name="Peters R.J."/>
            <person name="Huang L."/>
            <person name="Gao W."/>
        </authorList>
    </citation>
    <scope>NUCLEOTIDE SEQUENCE [LARGE SCALE GENOMIC DNA]</scope>
    <source>
        <strain evidence="5">cv. XIE 37</strain>
        <tissue evidence="4">Leaf</tissue>
    </source>
</reference>
<proteinExistence type="predicted"/>
<accession>A0A7J7CJZ0</accession>
<feature type="compositionally biased region" description="Basic residues" evidence="3">
    <location>
        <begin position="221"/>
        <end position="230"/>
    </location>
</feature>